<protein>
    <submittedName>
        <fullName evidence="3">Uncharacterized protein</fullName>
    </submittedName>
</protein>
<dbReference type="AlphaFoldDB" id="A8P7U2"/>
<keyword evidence="4" id="KW-1185">Reference proteome</keyword>
<dbReference type="Proteomes" id="UP000001861">
    <property type="component" value="Unassembled WGS sequence"/>
</dbReference>
<proteinExistence type="predicted"/>
<reference evidence="3 4" key="1">
    <citation type="journal article" date="2010" name="Proc. Natl. Acad. Sci. U.S.A.">
        <title>Insights into evolution of multicellular fungi from the assembled chromosomes of the mushroom Coprinopsis cinerea (Coprinus cinereus).</title>
        <authorList>
            <person name="Stajich J.E."/>
            <person name="Wilke S.K."/>
            <person name="Ahren D."/>
            <person name="Au C.H."/>
            <person name="Birren B.W."/>
            <person name="Borodovsky M."/>
            <person name="Burns C."/>
            <person name="Canback B."/>
            <person name="Casselton L.A."/>
            <person name="Cheng C.K."/>
            <person name="Deng J."/>
            <person name="Dietrich F.S."/>
            <person name="Fargo D.C."/>
            <person name="Farman M.L."/>
            <person name="Gathman A.C."/>
            <person name="Goldberg J."/>
            <person name="Guigo R."/>
            <person name="Hoegger P.J."/>
            <person name="Hooker J.B."/>
            <person name="Huggins A."/>
            <person name="James T.Y."/>
            <person name="Kamada T."/>
            <person name="Kilaru S."/>
            <person name="Kodira C."/>
            <person name="Kues U."/>
            <person name="Kupfer D."/>
            <person name="Kwan H.S."/>
            <person name="Lomsadze A."/>
            <person name="Li W."/>
            <person name="Lilly W.W."/>
            <person name="Ma L.J."/>
            <person name="Mackey A.J."/>
            <person name="Manning G."/>
            <person name="Martin F."/>
            <person name="Muraguchi H."/>
            <person name="Natvig D.O."/>
            <person name="Palmerini H."/>
            <person name="Ramesh M.A."/>
            <person name="Rehmeyer C.J."/>
            <person name="Roe B.A."/>
            <person name="Shenoy N."/>
            <person name="Stanke M."/>
            <person name="Ter-Hovhannisyan V."/>
            <person name="Tunlid A."/>
            <person name="Velagapudi R."/>
            <person name="Vision T.J."/>
            <person name="Zeng Q."/>
            <person name="Zolan M.E."/>
            <person name="Pukkila P.J."/>
        </authorList>
    </citation>
    <scope>NUCLEOTIDE SEQUENCE [LARGE SCALE GENOMIC DNA]</scope>
    <source>
        <strain evidence="4">Okayama-7 / 130 / ATCC MYA-4618 / FGSC 9003</strain>
    </source>
</reference>
<keyword evidence="2" id="KW-0472">Membrane</keyword>
<dbReference type="VEuPathDB" id="FungiDB:CC1G_06638"/>
<feature type="transmembrane region" description="Helical" evidence="2">
    <location>
        <begin position="274"/>
        <end position="292"/>
    </location>
</feature>
<evidence type="ECO:0000313" key="4">
    <source>
        <dbReference type="Proteomes" id="UP000001861"/>
    </source>
</evidence>
<gene>
    <name evidence="3" type="ORF">CC1G_06638</name>
</gene>
<accession>A8P7U2</accession>
<dbReference type="EMBL" id="AACS02000005">
    <property type="protein sequence ID" value="EAU82328.2"/>
    <property type="molecule type" value="Genomic_DNA"/>
</dbReference>
<dbReference type="RefSeq" id="XP_001839425.2">
    <property type="nucleotide sequence ID" value="XM_001839373.2"/>
</dbReference>
<dbReference type="InParanoid" id="A8P7U2"/>
<keyword evidence="2" id="KW-0812">Transmembrane</keyword>
<keyword evidence="2" id="KW-1133">Transmembrane helix</keyword>
<feature type="region of interest" description="Disordered" evidence="1">
    <location>
        <begin position="346"/>
        <end position="366"/>
    </location>
</feature>
<comment type="caution">
    <text evidence="3">The sequence shown here is derived from an EMBL/GenBank/DDBJ whole genome shotgun (WGS) entry which is preliminary data.</text>
</comment>
<feature type="transmembrane region" description="Helical" evidence="2">
    <location>
        <begin position="312"/>
        <end position="332"/>
    </location>
</feature>
<evidence type="ECO:0000256" key="1">
    <source>
        <dbReference type="SAM" id="MobiDB-lite"/>
    </source>
</evidence>
<organism evidence="3 4">
    <name type="scientific">Coprinopsis cinerea (strain Okayama-7 / 130 / ATCC MYA-4618 / FGSC 9003)</name>
    <name type="common">Inky cap fungus</name>
    <name type="synonym">Hormographiella aspergillata</name>
    <dbReference type="NCBI Taxonomy" id="240176"/>
    <lineage>
        <taxon>Eukaryota</taxon>
        <taxon>Fungi</taxon>
        <taxon>Dikarya</taxon>
        <taxon>Basidiomycota</taxon>
        <taxon>Agaricomycotina</taxon>
        <taxon>Agaricomycetes</taxon>
        <taxon>Agaricomycetidae</taxon>
        <taxon>Agaricales</taxon>
        <taxon>Agaricineae</taxon>
        <taxon>Psathyrellaceae</taxon>
        <taxon>Coprinopsis</taxon>
    </lineage>
</organism>
<feature type="transmembrane region" description="Helical" evidence="2">
    <location>
        <begin position="243"/>
        <end position="267"/>
    </location>
</feature>
<evidence type="ECO:0000256" key="2">
    <source>
        <dbReference type="SAM" id="Phobius"/>
    </source>
</evidence>
<dbReference type="HOGENOM" id="CLU_048458_0_0_1"/>
<dbReference type="OrthoDB" id="2923771at2759"/>
<dbReference type="InterPro" id="IPR027948">
    <property type="entry name" value="DUF4436"/>
</dbReference>
<sequence>MIPRLIGHIRAFWGGRSPSTRKYMLYFSSLLVISGLVTVFTAAPSMSMDKPDDPVTRESAEVSLSAEVVAIDLEGRTITMDWFPFPGTLNCTEIKASPFEREIYLHRLLLDESTPTSRDERPDLVFIMNSTELCPVNLWPGEVSFRTVTKLYPVDSRRVEAPQTASSSSQQRYPRERFRAIFDFGVIDRVSGRMTAPAIYNLTRPVLSFNLAQGPSYIAPGPRSGDSKLQVTVFITRSSTVQIFVYATAVMSWLVTIGFLAIVAASCVYANHQIYAEMFVVPIGALFAFTSIRSNLPGAPQGFGTVLDTFSIVPVLIITSVSSFVLLISVLYKRIREAQSAERLSKESAGPDIKQELTPVPDSAPVLPVISHRRTSSSSAGSTVV</sequence>
<dbReference type="GeneID" id="6016037"/>
<feature type="transmembrane region" description="Helical" evidence="2">
    <location>
        <begin position="23"/>
        <end position="43"/>
    </location>
</feature>
<dbReference type="Pfam" id="PF14494">
    <property type="entry name" value="DUF4436"/>
    <property type="match status" value="1"/>
</dbReference>
<evidence type="ECO:0000313" key="3">
    <source>
        <dbReference type="EMBL" id="EAU82328.2"/>
    </source>
</evidence>
<dbReference type="STRING" id="240176.A8P7U2"/>
<name>A8P7U2_COPC7</name>
<dbReference type="KEGG" id="cci:CC1G_06638"/>
<dbReference type="OMA" id="AYQYNTS"/>